<dbReference type="CDD" id="cd01650">
    <property type="entry name" value="RT_nLTR_like"/>
    <property type="match status" value="1"/>
</dbReference>
<sequence>MVKALMWNIRGIGGRDSKLRVKNLCRIYNIQLLVLSEPLVNVNKLNEVAKFLGFPLYFSNCSNKIWLLWKTNISVQIVADFQQVIHCHINVWNVNCFASFVYAACNRVQRLSLWEQLQNFSANINAPWCVGGDFNIIANTSERSGGCRPNSRAMEDFNDMISVCNLNDIGFSGNSFTWGRANLFQRLDRFLFNNEWLNKFSDCNIEHLSRTLSDHAPLLLNINVNRQNGSLDFRFLNMWLMHDNFKNVVETNWNAAVFPDNNITGMLRLWSKLSRLKQCLRHWNKHVFKNLFSNIFEAESNVSVLEGIYMEDPSESNLLTLNDAKVALSRLQCQEEDFWKQKSNSKFIIEGDRNTKFFHAIANKNKIKSKIHKIVNNDGRMLDNDELICNSGVDFFKNMLSTPSVINPLANPSIIPKIIHEDDNVFLCQVPSDMEITNVIKEMNGEATAGPDGFTTKFFQKTWDIVKEDVVNAVKDFFEGSPYPKFFSSANIVLIPKKEGANAWKDFRPISLCTFFNKLNSKIIANRLAKMLPRIISLNQTGFVKGRSISDNVLLAQELVHEINNKITGGNIIFKLDITKAYDNLDWSFLYKVMELFGFNHNFIMLIKNSVENCFFSIIINGRNHGFFKSSKGLRQGDTISPALFIIAMEYLSRGLEDLFAKNVQLRYYTKRGFNITHLSFADDFILFTNGAIKNVKILMKFLNEFQNCSGLAFNSEKSTFIVSKSIKPNRINAIHRGTGFKAKNLPIKYLGTPIFKGKKKNFLFDDIFAIIQKKLANWSANFLSFGGRLVLIKSVLNSIPIYLFHTLMPSFNICSKMERLFNRFFWGSKLNSNAIHWAAWSKICGPLEEGGMGCKNIFDSAIAFSHKLWFTFRSNNSLWSRYMNIKYCHNIHPILCSVKNTDSPIWKRLCNIKWEAENFIQWGLGKGDVYFWQDKWLGDFSIDSFLNTHTMQTIKVSSFFNNNCWNVNYLKEVVPDCVVELILNIPLQLNCTDTILCSVSPNGKFHLRNIWENIRIQKPKSNMFRAIWHNNFPISYSILAWRCIKGFIPVDIMLQKKGITLVSKCFCCSNSEDIEHLFINGVVASKVWSYFKNIIGRDGWHYQDNLSSMFENWLSPTKGHIMNLLPILILWYIWKARNEAKHNNIKMDHINIINNIKRKVHQLFNLNIISSKTFSKHANLAGFFDISLDCNLVDNMDYIVYWLKPKPPFVKLNTDGSVDSMKAGAGGLIRDFKGELLAAFAAPVQNRNVLLAEFQALYFGLELCLKRGFNNVWIEVDSLFLVQIMEKGNFGNVHLFYLTRKIKGILNLLNYKISHIFREGNVCADWLAKKGAFLEGFLEFNTLQLDPILSGMLLVDKCSLPYIRHV</sequence>
<dbReference type="SUPFAM" id="SSF56219">
    <property type="entry name" value="DNase I-like"/>
    <property type="match status" value="1"/>
</dbReference>
<dbReference type="InterPro" id="IPR000477">
    <property type="entry name" value="RT_dom"/>
</dbReference>
<dbReference type="OrthoDB" id="426210at2759"/>
<dbReference type="PROSITE" id="PS50878">
    <property type="entry name" value="RT_POL"/>
    <property type="match status" value="1"/>
</dbReference>
<dbReference type="InterPro" id="IPR026960">
    <property type="entry name" value="RVT-Znf"/>
</dbReference>
<feature type="domain" description="Reverse transcriptase" evidence="1">
    <location>
        <begin position="476"/>
        <end position="755"/>
    </location>
</feature>
<evidence type="ECO:0000259" key="1">
    <source>
        <dbReference type="PROSITE" id="PS50878"/>
    </source>
</evidence>
<dbReference type="InterPro" id="IPR005135">
    <property type="entry name" value="Endo/exonuclease/phosphatase"/>
</dbReference>
<dbReference type="SUPFAM" id="SSF53098">
    <property type="entry name" value="Ribonuclease H-like"/>
    <property type="match status" value="1"/>
</dbReference>
<organism evidence="3 4">
    <name type="scientific">Dendrobium nobile</name>
    <name type="common">Orchid</name>
    <dbReference type="NCBI Taxonomy" id="94219"/>
    <lineage>
        <taxon>Eukaryota</taxon>
        <taxon>Viridiplantae</taxon>
        <taxon>Streptophyta</taxon>
        <taxon>Embryophyta</taxon>
        <taxon>Tracheophyta</taxon>
        <taxon>Spermatophyta</taxon>
        <taxon>Magnoliopsida</taxon>
        <taxon>Liliopsida</taxon>
        <taxon>Asparagales</taxon>
        <taxon>Orchidaceae</taxon>
        <taxon>Epidendroideae</taxon>
        <taxon>Malaxideae</taxon>
        <taxon>Dendrobiinae</taxon>
        <taxon>Dendrobium</taxon>
    </lineage>
</organism>
<dbReference type="InterPro" id="IPR012337">
    <property type="entry name" value="RNaseH-like_sf"/>
</dbReference>
<proteinExistence type="predicted"/>
<dbReference type="PANTHER" id="PTHR33116">
    <property type="entry name" value="REVERSE TRANSCRIPTASE ZINC-BINDING DOMAIN-CONTAINING PROTEIN-RELATED-RELATED"/>
    <property type="match status" value="1"/>
</dbReference>
<dbReference type="Pfam" id="PF00078">
    <property type="entry name" value="RVT_1"/>
    <property type="match status" value="1"/>
</dbReference>
<accession>A0A8T3ACD0</accession>
<name>A0A8T3ACD0_DENNO</name>
<dbReference type="SUPFAM" id="SSF56672">
    <property type="entry name" value="DNA/RNA polymerases"/>
    <property type="match status" value="1"/>
</dbReference>
<dbReference type="InterPro" id="IPR002156">
    <property type="entry name" value="RNaseH_domain"/>
</dbReference>
<dbReference type="Pfam" id="PF13456">
    <property type="entry name" value="RVT_3"/>
    <property type="match status" value="1"/>
</dbReference>
<evidence type="ECO:0000313" key="4">
    <source>
        <dbReference type="Proteomes" id="UP000829196"/>
    </source>
</evidence>
<evidence type="ECO:0000313" key="3">
    <source>
        <dbReference type="EMBL" id="KAI0491975.1"/>
    </source>
</evidence>
<dbReference type="PROSITE" id="PS50879">
    <property type="entry name" value="RNASE_H_1"/>
    <property type="match status" value="1"/>
</dbReference>
<comment type="caution">
    <text evidence="3">The sequence shown here is derived from an EMBL/GenBank/DDBJ whole genome shotgun (WGS) entry which is preliminary data.</text>
</comment>
<reference evidence="3" key="1">
    <citation type="journal article" date="2022" name="Front. Genet.">
        <title>Chromosome-Scale Assembly of the Dendrobium nobile Genome Provides Insights Into the Molecular Mechanism of the Biosynthesis of the Medicinal Active Ingredient of Dendrobium.</title>
        <authorList>
            <person name="Xu Q."/>
            <person name="Niu S.-C."/>
            <person name="Li K.-L."/>
            <person name="Zheng P.-J."/>
            <person name="Zhang X.-J."/>
            <person name="Jia Y."/>
            <person name="Liu Y."/>
            <person name="Niu Y.-X."/>
            <person name="Yu L.-H."/>
            <person name="Chen D.-F."/>
            <person name="Zhang G.-Q."/>
        </authorList>
    </citation>
    <scope>NUCLEOTIDE SEQUENCE</scope>
    <source>
        <tissue evidence="3">Leaf</tissue>
    </source>
</reference>
<protein>
    <submittedName>
        <fullName evidence="3">Uncharacterized protein</fullName>
    </submittedName>
</protein>
<keyword evidence="4" id="KW-1185">Reference proteome</keyword>
<dbReference type="InterPro" id="IPR036397">
    <property type="entry name" value="RNaseH_sf"/>
</dbReference>
<dbReference type="Proteomes" id="UP000829196">
    <property type="component" value="Unassembled WGS sequence"/>
</dbReference>
<evidence type="ECO:0000259" key="2">
    <source>
        <dbReference type="PROSITE" id="PS50879"/>
    </source>
</evidence>
<dbReference type="EMBL" id="JAGYWB010000018">
    <property type="protein sequence ID" value="KAI0491975.1"/>
    <property type="molecule type" value="Genomic_DNA"/>
</dbReference>
<dbReference type="SMR" id="A0A8T3ACD0"/>
<dbReference type="GO" id="GO:0004523">
    <property type="term" value="F:RNA-DNA hybrid ribonuclease activity"/>
    <property type="evidence" value="ECO:0007669"/>
    <property type="project" value="InterPro"/>
</dbReference>
<dbReference type="PANTHER" id="PTHR33116:SF80">
    <property type="entry name" value="REVERSE TRANSCRIPTASE ZINC-BINDING DOMAIN-CONTAINING PROTEIN"/>
    <property type="match status" value="1"/>
</dbReference>
<feature type="domain" description="RNase H type-1" evidence="2">
    <location>
        <begin position="1207"/>
        <end position="1334"/>
    </location>
</feature>
<dbReference type="InterPro" id="IPR044730">
    <property type="entry name" value="RNase_H-like_dom_plant"/>
</dbReference>
<dbReference type="GO" id="GO:0003676">
    <property type="term" value="F:nucleic acid binding"/>
    <property type="evidence" value="ECO:0007669"/>
    <property type="project" value="InterPro"/>
</dbReference>
<dbReference type="CDD" id="cd06222">
    <property type="entry name" value="RNase_H_like"/>
    <property type="match status" value="1"/>
</dbReference>
<dbReference type="Gene3D" id="3.30.420.10">
    <property type="entry name" value="Ribonuclease H-like superfamily/Ribonuclease H"/>
    <property type="match status" value="1"/>
</dbReference>
<dbReference type="Pfam" id="PF13966">
    <property type="entry name" value="zf-RVT"/>
    <property type="match status" value="1"/>
</dbReference>
<gene>
    <name evidence="3" type="ORF">KFK09_026238</name>
</gene>
<dbReference type="InterPro" id="IPR043502">
    <property type="entry name" value="DNA/RNA_pol_sf"/>
</dbReference>
<dbReference type="Pfam" id="PF03372">
    <property type="entry name" value="Exo_endo_phos"/>
    <property type="match status" value="1"/>
</dbReference>
<dbReference type="InterPro" id="IPR036691">
    <property type="entry name" value="Endo/exonu/phosph_ase_sf"/>
</dbReference>
<dbReference type="Gene3D" id="3.60.10.10">
    <property type="entry name" value="Endonuclease/exonuclease/phosphatase"/>
    <property type="match status" value="1"/>
</dbReference>